<evidence type="ECO:0000313" key="3">
    <source>
        <dbReference type="Proteomes" id="UP001147760"/>
    </source>
</evidence>
<keyword evidence="3" id="KW-1185">Reference proteome</keyword>
<dbReference type="InterPro" id="IPR051604">
    <property type="entry name" value="Ergot_Alk_Oxidoreductase"/>
</dbReference>
<dbReference type="OrthoDB" id="419598at2759"/>
<dbReference type="Pfam" id="PF05368">
    <property type="entry name" value="NmrA"/>
    <property type="match status" value="1"/>
</dbReference>
<evidence type="ECO:0000313" key="2">
    <source>
        <dbReference type="EMBL" id="KAJ5462455.1"/>
    </source>
</evidence>
<comment type="caution">
    <text evidence="2">The sequence shown here is derived from an EMBL/GenBank/DDBJ whole genome shotgun (WGS) entry which is preliminary data.</text>
</comment>
<evidence type="ECO:0000259" key="1">
    <source>
        <dbReference type="Pfam" id="PF05368"/>
    </source>
</evidence>
<name>A0A9X0BHU4_9EURO</name>
<accession>A0A9X0BHU4</accession>
<protein>
    <recommendedName>
        <fullName evidence="1">NmrA-like domain-containing protein</fullName>
    </recommendedName>
</protein>
<reference evidence="2" key="1">
    <citation type="submission" date="2022-12" db="EMBL/GenBank/DDBJ databases">
        <authorList>
            <person name="Petersen C."/>
        </authorList>
    </citation>
    <scope>NUCLEOTIDE SEQUENCE</scope>
    <source>
        <strain evidence="2">IBT 17660</strain>
    </source>
</reference>
<dbReference type="InterPro" id="IPR036291">
    <property type="entry name" value="NAD(P)-bd_dom_sf"/>
</dbReference>
<dbReference type="PANTHER" id="PTHR43162">
    <property type="match status" value="1"/>
</dbReference>
<dbReference type="EMBL" id="JAPWDO010000007">
    <property type="protein sequence ID" value="KAJ5462455.1"/>
    <property type="molecule type" value="Genomic_DNA"/>
</dbReference>
<dbReference type="Proteomes" id="UP001147760">
    <property type="component" value="Unassembled WGS sequence"/>
</dbReference>
<organism evidence="2 3">
    <name type="scientific">Penicillium desertorum</name>
    <dbReference type="NCBI Taxonomy" id="1303715"/>
    <lineage>
        <taxon>Eukaryota</taxon>
        <taxon>Fungi</taxon>
        <taxon>Dikarya</taxon>
        <taxon>Ascomycota</taxon>
        <taxon>Pezizomycotina</taxon>
        <taxon>Eurotiomycetes</taxon>
        <taxon>Eurotiomycetidae</taxon>
        <taxon>Eurotiales</taxon>
        <taxon>Aspergillaceae</taxon>
        <taxon>Penicillium</taxon>
    </lineage>
</organism>
<proteinExistence type="predicted"/>
<gene>
    <name evidence="2" type="ORF">N7530_010660</name>
</gene>
<dbReference type="InterPro" id="IPR008030">
    <property type="entry name" value="NmrA-like"/>
</dbReference>
<dbReference type="AlphaFoldDB" id="A0A9X0BHU4"/>
<dbReference type="PANTHER" id="PTHR43162:SF1">
    <property type="entry name" value="PRESTALK A DIFFERENTIATION PROTEIN A"/>
    <property type="match status" value="1"/>
</dbReference>
<feature type="domain" description="NmrA-like" evidence="1">
    <location>
        <begin position="5"/>
        <end position="287"/>
    </location>
</feature>
<sequence length="314" mass="34057">MDPRSVIVFGPTGAVGSATARAAHNHGARVTLAMRDTTKPIPRLSPLQVTDGYERVHADLSQPDTIRSAVLQSGAKHAFIYMVFDSSDHMRASIEALKDAGIESVVLLSSMSVQGDLHAVPPTDLIGFAHAQVEKNLLDIYGKEGFTAVRPAFFASNSFWWAHQIATEAEVKTSFPDVRLDFISPEDIGAVCGAFLAGAAVPAESDQGQKIVCLVGPESLSVAGAIQTIGRSVEKNVRVTTVTDEENLEVMVLKSGIPRPLAKHLIEQFAQMRDGGSFGSVDFQQHCANIERYLGRPPTRFEQWVEQNKENFVS</sequence>
<dbReference type="SUPFAM" id="SSF51735">
    <property type="entry name" value="NAD(P)-binding Rossmann-fold domains"/>
    <property type="match status" value="1"/>
</dbReference>
<reference evidence="2" key="2">
    <citation type="journal article" date="2023" name="IMA Fungus">
        <title>Comparative genomic study of the Penicillium genus elucidates a diverse pangenome and 15 lateral gene transfer events.</title>
        <authorList>
            <person name="Petersen C."/>
            <person name="Sorensen T."/>
            <person name="Nielsen M.R."/>
            <person name="Sondergaard T.E."/>
            <person name="Sorensen J.L."/>
            <person name="Fitzpatrick D.A."/>
            <person name="Frisvad J.C."/>
            <person name="Nielsen K.L."/>
        </authorList>
    </citation>
    <scope>NUCLEOTIDE SEQUENCE</scope>
    <source>
        <strain evidence="2">IBT 17660</strain>
    </source>
</reference>
<dbReference type="Gene3D" id="3.40.50.720">
    <property type="entry name" value="NAD(P)-binding Rossmann-like Domain"/>
    <property type="match status" value="1"/>
</dbReference>